<evidence type="ECO:0000256" key="1">
    <source>
        <dbReference type="SAM" id="MobiDB-lite"/>
    </source>
</evidence>
<dbReference type="AlphaFoldDB" id="A0A9N8H4I9"/>
<organism evidence="4 5">
    <name type="scientific">Seminavis robusta</name>
    <dbReference type="NCBI Taxonomy" id="568900"/>
    <lineage>
        <taxon>Eukaryota</taxon>
        <taxon>Sar</taxon>
        <taxon>Stramenopiles</taxon>
        <taxon>Ochrophyta</taxon>
        <taxon>Bacillariophyta</taxon>
        <taxon>Bacillariophyceae</taxon>
        <taxon>Bacillariophycidae</taxon>
        <taxon>Naviculales</taxon>
        <taxon>Naviculaceae</taxon>
        <taxon>Seminavis</taxon>
    </lineage>
</organism>
<dbReference type="Pfam" id="PF02469">
    <property type="entry name" value="Fasciclin"/>
    <property type="match status" value="1"/>
</dbReference>
<keyword evidence="2" id="KW-0732">Signal</keyword>
<dbReference type="FunFam" id="2.30.180.10:FF:000032">
    <property type="entry name" value="Fasciclin domain-containing protein, putative"/>
    <property type="match status" value="1"/>
</dbReference>
<feature type="domain" description="FAS1" evidence="3">
    <location>
        <begin position="102"/>
        <end position="234"/>
    </location>
</feature>
<dbReference type="SUPFAM" id="SSF82153">
    <property type="entry name" value="FAS1 domain"/>
    <property type="match status" value="1"/>
</dbReference>
<dbReference type="PROSITE" id="PS50213">
    <property type="entry name" value="FAS1"/>
    <property type="match status" value="1"/>
</dbReference>
<protein>
    <submittedName>
        <fullName evidence="4">Beta-induced protein ig-h3</fullName>
    </submittedName>
</protein>
<dbReference type="InterPro" id="IPR036378">
    <property type="entry name" value="FAS1_dom_sf"/>
</dbReference>
<comment type="caution">
    <text evidence="4">The sequence shown here is derived from an EMBL/GenBank/DDBJ whole genome shotgun (WGS) entry which is preliminary data.</text>
</comment>
<dbReference type="InterPro" id="IPR000782">
    <property type="entry name" value="FAS1_domain"/>
</dbReference>
<evidence type="ECO:0000256" key="2">
    <source>
        <dbReference type="SAM" id="SignalP"/>
    </source>
</evidence>
<reference evidence="4" key="1">
    <citation type="submission" date="2020-06" db="EMBL/GenBank/DDBJ databases">
        <authorList>
            <consortium name="Plant Systems Biology data submission"/>
        </authorList>
    </citation>
    <scope>NUCLEOTIDE SEQUENCE</scope>
    <source>
        <strain evidence="4">D6</strain>
    </source>
</reference>
<evidence type="ECO:0000313" key="4">
    <source>
        <dbReference type="EMBL" id="CAB9499587.1"/>
    </source>
</evidence>
<feature type="chain" id="PRO_5040156709" evidence="2">
    <location>
        <begin position="19"/>
        <end position="245"/>
    </location>
</feature>
<evidence type="ECO:0000313" key="5">
    <source>
        <dbReference type="Proteomes" id="UP001153069"/>
    </source>
</evidence>
<dbReference type="Proteomes" id="UP001153069">
    <property type="component" value="Unassembled WGS sequence"/>
</dbReference>
<accession>A0A9N8H4I9</accession>
<sequence length="245" mass="24965">MHSLLLACLLLAVHLCGAQSTGLRGPDRKLSKTNGADIGCVFVNGIDAGVPCAPPAPPVVPVDNEDEEDEDDSEDVQVISNAQSLPPPPPAQSGIPGAAPTRGKIVAVAQATPQLSSLVALVTRAGLVPTLNGDGPFTVFAPVNGPGALPTGPSLLEMLQLETDTIADILKYHVVSGEIRSTDLMDGMEVSTVQGSKITVSIDPMGAPMINGANVVTADVVAFNGIIHLIDGVLTPPVVSTPTPP</sequence>
<feature type="signal peptide" evidence="2">
    <location>
        <begin position="1"/>
        <end position="18"/>
    </location>
</feature>
<name>A0A9N8H4I9_9STRA</name>
<dbReference type="OrthoDB" id="44517at2759"/>
<gene>
    <name evidence="4" type="ORF">SEMRO_64_G036380.1</name>
</gene>
<evidence type="ECO:0000259" key="3">
    <source>
        <dbReference type="PROSITE" id="PS50213"/>
    </source>
</evidence>
<dbReference type="InterPro" id="IPR050904">
    <property type="entry name" value="Adhesion/Biosynth-related"/>
</dbReference>
<dbReference type="PANTHER" id="PTHR10900">
    <property type="entry name" value="PERIOSTIN-RELATED"/>
    <property type="match status" value="1"/>
</dbReference>
<proteinExistence type="predicted"/>
<dbReference type="PANTHER" id="PTHR10900:SF77">
    <property type="entry name" value="FI19380P1"/>
    <property type="match status" value="1"/>
</dbReference>
<keyword evidence="5" id="KW-1185">Reference proteome</keyword>
<dbReference type="GO" id="GO:0005615">
    <property type="term" value="C:extracellular space"/>
    <property type="evidence" value="ECO:0007669"/>
    <property type="project" value="TreeGrafter"/>
</dbReference>
<dbReference type="EMBL" id="CAICTM010000063">
    <property type="protein sequence ID" value="CAB9499587.1"/>
    <property type="molecule type" value="Genomic_DNA"/>
</dbReference>
<feature type="region of interest" description="Disordered" evidence="1">
    <location>
        <begin position="53"/>
        <end position="96"/>
    </location>
</feature>
<feature type="compositionally biased region" description="Acidic residues" evidence="1">
    <location>
        <begin position="63"/>
        <end position="75"/>
    </location>
</feature>
<dbReference type="SMART" id="SM00554">
    <property type="entry name" value="FAS1"/>
    <property type="match status" value="1"/>
</dbReference>
<dbReference type="Gene3D" id="2.30.180.10">
    <property type="entry name" value="FAS1 domain"/>
    <property type="match status" value="1"/>
</dbReference>